<reference evidence="2" key="1">
    <citation type="submission" date="2018-05" db="EMBL/GenBank/DDBJ databases">
        <authorList>
            <person name="Lanie J.A."/>
            <person name="Ng W.-L."/>
            <person name="Kazmierczak K.M."/>
            <person name="Andrzejewski T.M."/>
            <person name="Davidsen T.M."/>
            <person name="Wayne K.J."/>
            <person name="Tettelin H."/>
            <person name="Glass J.I."/>
            <person name="Rusch D."/>
            <person name="Podicherti R."/>
            <person name="Tsui H.-C.T."/>
            <person name="Winkler M.E."/>
        </authorList>
    </citation>
    <scope>NUCLEOTIDE SEQUENCE</scope>
</reference>
<gene>
    <name evidence="2" type="ORF">METZ01_LOCUS462861</name>
</gene>
<sequence length="93" mass="10873">MTDEQQQKDTQTPWIERGSSLNLLYRLLIVICLGLLVPDVLDMLHIGYHKHIHYGAEGWFAFYSIFGFVAYSLIVGAGFIWRRVVMRDEDYYA</sequence>
<dbReference type="AlphaFoldDB" id="A0A383AQA5"/>
<protein>
    <submittedName>
        <fullName evidence="2">Uncharacterized protein</fullName>
    </submittedName>
</protein>
<proteinExistence type="predicted"/>
<keyword evidence="1" id="KW-0472">Membrane</keyword>
<evidence type="ECO:0000313" key="2">
    <source>
        <dbReference type="EMBL" id="SVE10007.1"/>
    </source>
</evidence>
<dbReference type="EMBL" id="UINC01194093">
    <property type="protein sequence ID" value="SVE10007.1"/>
    <property type="molecule type" value="Genomic_DNA"/>
</dbReference>
<feature type="transmembrane region" description="Helical" evidence="1">
    <location>
        <begin position="61"/>
        <end position="81"/>
    </location>
</feature>
<keyword evidence="1" id="KW-0812">Transmembrane</keyword>
<feature type="transmembrane region" description="Helical" evidence="1">
    <location>
        <begin position="23"/>
        <end position="41"/>
    </location>
</feature>
<accession>A0A383AQA5</accession>
<evidence type="ECO:0000256" key="1">
    <source>
        <dbReference type="SAM" id="Phobius"/>
    </source>
</evidence>
<keyword evidence="1" id="KW-1133">Transmembrane helix</keyword>
<name>A0A383AQA5_9ZZZZ</name>
<organism evidence="2">
    <name type="scientific">marine metagenome</name>
    <dbReference type="NCBI Taxonomy" id="408172"/>
    <lineage>
        <taxon>unclassified sequences</taxon>
        <taxon>metagenomes</taxon>
        <taxon>ecological metagenomes</taxon>
    </lineage>
</organism>